<dbReference type="EMBL" id="CP133612">
    <property type="protein sequence ID" value="WMV10448.1"/>
    <property type="molecule type" value="Genomic_DNA"/>
</dbReference>
<keyword evidence="1" id="KW-1133">Transmembrane helix</keyword>
<feature type="transmembrane region" description="Helical" evidence="1">
    <location>
        <begin position="27"/>
        <end position="43"/>
    </location>
</feature>
<evidence type="ECO:0000259" key="2">
    <source>
        <dbReference type="Pfam" id="PF25884"/>
    </source>
</evidence>
<dbReference type="Pfam" id="PF25884">
    <property type="entry name" value="At5g19230"/>
    <property type="match status" value="1"/>
</dbReference>
<keyword evidence="1" id="KW-0812">Transmembrane</keyword>
<dbReference type="InterPro" id="IPR045285">
    <property type="entry name" value="At5g19230-like"/>
</dbReference>
<dbReference type="PANTHER" id="PTHR33976:SF8">
    <property type="entry name" value="OS07G0645000 PROTEIN"/>
    <property type="match status" value="1"/>
</dbReference>
<proteinExistence type="predicted"/>
<accession>A0AAF0TAS4</accession>
<reference evidence="3" key="1">
    <citation type="submission" date="2023-08" db="EMBL/GenBank/DDBJ databases">
        <title>A de novo genome assembly of Solanum verrucosum Schlechtendal, a Mexican diploid species geographically isolated from the other diploid A-genome species in potato relatives.</title>
        <authorList>
            <person name="Hosaka K."/>
        </authorList>
    </citation>
    <scope>NUCLEOTIDE SEQUENCE</scope>
    <source>
        <tissue evidence="3">Young leaves</tissue>
    </source>
</reference>
<organism evidence="3 4">
    <name type="scientific">Solanum verrucosum</name>
    <dbReference type="NCBI Taxonomy" id="315347"/>
    <lineage>
        <taxon>Eukaryota</taxon>
        <taxon>Viridiplantae</taxon>
        <taxon>Streptophyta</taxon>
        <taxon>Embryophyta</taxon>
        <taxon>Tracheophyta</taxon>
        <taxon>Spermatophyta</taxon>
        <taxon>Magnoliopsida</taxon>
        <taxon>eudicotyledons</taxon>
        <taxon>Gunneridae</taxon>
        <taxon>Pentapetalae</taxon>
        <taxon>asterids</taxon>
        <taxon>lamiids</taxon>
        <taxon>Solanales</taxon>
        <taxon>Solanaceae</taxon>
        <taxon>Solanoideae</taxon>
        <taxon>Solaneae</taxon>
        <taxon>Solanum</taxon>
    </lineage>
</organism>
<dbReference type="InterPro" id="IPR059083">
    <property type="entry name" value="At5g19230_dom"/>
</dbReference>
<evidence type="ECO:0000256" key="1">
    <source>
        <dbReference type="SAM" id="Phobius"/>
    </source>
</evidence>
<dbReference type="PANTHER" id="PTHR33976">
    <property type="entry name" value="OS07G0645000 PROTEIN"/>
    <property type="match status" value="1"/>
</dbReference>
<gene>
    <name evidence="3" type="ORF">MTR67_003833</name>
</gene>
<name>A0AAF0TAS4_SOLVR</name>
<feature type="transmembrane region" description="Helical" evidence="1">
    <location>
        <begin position="193"/>
        <end position="213"/>
    </location>
</feature>
<sequence>MVTTSYHVKAQNSITSRGSTMALLPRYLLLSLLVLNSLLFSFVKSDDEEDNLFRGINSYRTSLNLTTLRENDKAKCLADEMADQFKNQPCTNTTGANTVLGTEPQFSDYPNLLSKCKLNVTTTRDAVIMPACVPNLVPDLVLSNYTMSQYSNSLNDTKFTGVGIGSDDNWIVVILTTNNLEGSFTPDNSSANILFQLGLISHAVFLLMAFLLLL</sequence>
<keyword evidence="4" id="KW-1185">Reference proteome</keyword>
<keyword evidence="1" id="KW-0472">Membrane</keyword>
<dbReference type="AlphaFoldDB" id="A0AAF0TAS4"/>
<feature type="domain" description="Uncharacterized GPI-anchored protein At5g19230-like" evidence="2">
    <location>
        <begin position="49"/>
        <end position="175"/>
    </location>
</feature>
<dbReference type="Proteomes" id="UP001234989">
    <property type="component" value="Chromosome 1"/>
</dbReference>
<evidence type="ECO:0000313" key="3">
    <source>
        <dbReference type="EMBL" id="WMV10448.1"/>
    </source>
</evidence>
<protein>
    <recommendedName>
        <fullName evidence="2">Uncharacterized GPI-anchored protein At5g19230-like domain-containing protein</fullName>
    </recommendedName>
</protein>
<evidence type="ECO:0000313" key="4">
    <source>
        <dbReference type="Proteomes" id="UP001234989"/>
    </source>
</evidence>